<comment type="caution">
    <text evidence="2">The sequence shown here is derived from an EMBL/GenBank/DDBJ whole genome shotgun (WGS) entry which is preliminary data.</text>
</comment>
<organism evidence="2 3">
    <name type="scientific">Pseudoflavonifractor capillosus ATCC 29799</name>
    <dbReference type="NCBI Taxonomy" id="411467"/>
    <lineage>
        <taxon>Bacteria</taxon>
        <taxon>Bacillati</taxon>
        <taxon>Bacillota</taxon>
        <taxon>Clostridia</taxon>
        <taxon>Eubacteriales</taxon>
        <taxon>Oscillospiraceae</taxon>
        <taxon>Pseudoflavonifractor</taxon>
    </lineage>
</organism>
<protein>
    <submittedName>
        <fullName evidence="2">Uncharacterized protein</fullName>
    </submittedName>
</protein>
<feature type="region of interest" description="Disordered" evidence="1">
    <location>
        <begin position="1"/>
        <end position="38"/>
    </location>
</feature>
<evidence type="ECO:0000313" key="3">
    <source>
        <dbReference type="Proteomes" id="UP000003639"/>
    </source>
</evidence>
<proteinExistence type="predicted"/>
<reference evidence="2 3" key="1">
    <citation type="submission" date="2007-04" db="EMBL/GenBank/DDBJ databases">
        <authorList>
            <person name="Fulton L."/>
            <person name="Clifton S."/>
            <person name="Fulton B."/>
            <person name="Xu J."/>
            <person name="Minx P."/>
            <person name="Pepin K.H."/>
            <person name="Johnson M."/>
            <person name="Thiruvilangam P."/>
            <person name="Bhonagiri V."/>
            <person name="Nash W.E."/>
            <person name="Mardis E.R."/>
            <person name="Wilson R.K."/>
        </authorList>
    </citation>
    <scope>NUCLEOTIDE SEQUENCE [LARGE SCALE GENOMIC DNA]</scope>
    <source>
        <strain evidence="2 3">ATCC 29799</strain>
    </source>
</reference>
<dbReference type="AlphaFoldDB" id="A6NX62"/>
<dbReference type="Proteomes" id="UP000003639">
    <property type="component" value="Unassembled WGS sequence"/>
</dbReference>
<evidence type="ECO:0000313" key="2">
    <source>
        <dbReference type="EMBL" id="EDM99410.1"/>
    </source>
</evidence>
<reference evidence="2 3" key="2">
    <citation type="submission" date="2007-06" db="EMBL/GenBank/DDBJ databases">
        <title>Draft genome sequence of Pseudoflavonifractor capillosus ATCC 29799.</title>
        <authorList>
            <person name="Sudarsanam P."/>
            <person name="Ley R."/>
            <person name="Guruge J."/>
            <person name="Turnbaugh P.J."/>
            <person name="Mahowald M."/>
            <person name="Liep D."/>
            <person name="Gordon J."/>
        </authorList>
    </citation>
    <scope>NUCLEOTIDE SEQUENCE [LARGE SCALE GENOMIC DNA]</scope>
    <source>
        <strain evidence="2 3">ATCC 29799</strain>
    </source>
</reference>
<dbReference type="EMBL" id="AAXG02000019">
    <property type="protein sequence ID" value="EDM99410.1"/>
    <property type="molecule type" value="Genomic_DNA"/>
</dbReference>
<name>A6NX62_9FIRM</name>
<evidence type="ECO:0000256" key="1">
    <source>
        <dbReference type="SAM" id="MobiDB-lite"/>
    </source>
</evidence>
<gene>
    <name evidence="2" type="ORF">BACCAP_02807</name>
</gene>
<accession>A6NX62</accession>
<keyword evidence="3" id="KW-1185">Reference proteome</keyword>
<sequence>MAPCGPGSPAGPVGPGTGHTVTVDQGQNGRLEFGLPEK</sequence>
<feature type="compositionally biased region" description="Low complexity" evidence="1">
    <location>
        <begin position="1"/>
        <end position="11"/>
    </location>
</feature>